<keyword evidence="1" id="KW-0472">Membrane</keyword>
<sequence length="118" mass="13547">MLEKLSLLAIRLTPWKPLLFLALFGSLLAVCIALFQSVLLESSPMFMFGLVGILWSLTGFMLIASFQKIPEKPESCPRFFRRQLLRIKRFGYGLLALFFLLTTLGVLVTTFRLIRLYL</sequence>
<protein>
    <submittedName>
        <fullName evidence="2">Uncharacterized protein</fullName>
    </submittedName>
</protein>
<dbReference type="RefSeq" id="WP_345196882.1">
    <property type="nucleotide sequence ID" value="NZ_BAABFL010000412.1"/>
</dbReference>
<keyword evidence="1" id="KW-0812">Transmembrane</keyword>
<name>A0ABP8V5U6_9GAMM</name>
<proteinExistence type="predicted"/>
<dbReference type="EMBL" id="BAABFL010000412">
    <property type="protein sequence ID" value="GAA4650661.1"/>
    <property type="molecule type" value="Genomic_DNA"/>
</dbReference>
<keyword evidence="1" id="KW-1133">Transmembrane helix</keyword>
<dbReference type="Proteomes" id="UP001500604">
    <property type="component" value="Unassembled WGS sequence"/>
</dbReference>
<comment type="caution">
    <text evidence="2">The sequence shown here is derived from an EMBL/GenBank/DDBJ whole genome shotgun (WGS) entry which is preliminary data.</text>
</comment>
<gene>
    <name evidence="2" type="ORF">GCM10023116_29440</name>
</gene>
<feature type="transmembrane region" description="Helical" evidence="1">
    <location>
        <begin position="90"/>
        <end position="114"/>
    </location>
</feature>
<feature type="transmembrane region" description="Helical" evidence="1">
    <location>
        <begin position="18"/>
        <end position="39"/>
    </location>
</feature>
<evidence type="ECO:0000313" key="2">
    <source>
        <dbReference type="EMBL" id="GAA4650661.1"/>
    </source>
</evidence>
<accession>A0ABP8V5U6</accession>
<feature type="transmembrane region" description="Helical" evidence="1">
    <location>
        <begin position="45"/>
        <end position="69"/>
    </location>
</feature>
<keyword evidence="3" id="KW-1185">Reference proteome</keyword>
<evidence type="ECO:0000313" key="3">
    <source>
        <dbReference type="Proteomes" id="UP001500604"/>
    </source>
</evidence>
<evidence type="ECO:0000256" key="1">
    <source>
        <dbReference type="SAM" id="Phobius"/>
    </source>
</evidence>
<reference evidence="3" key="1">
    <citation type="journal article" date="2019" name="Int. J. Syst. Evol. Microbiol.">
        <title>The Global Catalogue of Microorganisms (GCM) 10K type strain sequencing project: providing services to taxonomists for standard genome sequencing and annotation.</title>
        <authorList>
            <consortium name="The Broad Institute Genomics Platform"/>
            <consortium name="The Broad Institute Genome Sequencing Center for Infectious Disease"/>
            <person name="Wu L."/>
            <person name="Ma J."/>
        </authorList>
    </citation>
    <scope>NUCLEOTIDE SEQUENCE [LARGE SCALE GENOMIC DNA]</scope>
    <source>
        <strain evidence="3">JCM 17805</strain>
    </source>
</reference>
<organism evidence="2 3">
    <name type="scientific">Kistimonas scapharcae</name>
    <dbReference type="NCBI Taxonomy" id="1036133"/>
    <lineage>
        <taxon>Bacteria</taxon>
        <taxon>Pseudomonadati</taxon>
        <taxon>Pseudomonadota</taxon>
        <taxon>Gammaproteobacteria</taxon>
        <taxon>Oceanospirillales</taxon>
        <taxon>Endozoicomonadaceae</taxon>
        <taxon>Kistimonas</taxon>
    </lineage>
</organism>